<reference evidence="1 2" key="1">
    <citation type="submission" date="2020-02" db="EMBL/GenBank/DDBJ databases">
        <title>Paenibacillus sp. nov., isolated from rhizosphere soil of tomato.</title>
        <authorList>
            <person name="Weon H.-Y."/>
            <person name="Lee S.A."/>
        </authorList>
    </citation>
    <scope>NUCLEOTIDE SEQUENCE [LARGE SCALE GENOMIC DNA]</scope>
    <source>
        <strain evidence="1 2">14171R-81</strain>
    </source>
</reference>
<proteinExistence type="predicted"/>
<evidence type="ECO:0000313" key="1">
    <source>
        <dbReference type="EMBL" id="QHW31703.1"/>
    </source>
</evidence>
<keyword evidence="2" id="KW-1185">Reference proteome</keyword>
<protein>
    <submittedName>
        <fullName evidence="1">Uncharacterized protein</fullName>
    </submittedName>
</protein>
<dbReference type="AlphaFoldDB" id="A0A6C0P1C5"/>
<evidence type="ECO:0000313" key="2">
    <source>
        <dbReference type="Proteomes" id="UP000479114"/>
    </source>
</evidence>
<organism evidence="1 2">
    <name type="scientific">Paenibacillus rhizovicinus</name>
    <dbReference type="NCBI Taxonomy" id="2704463"/>
    <lineage>
        <taxon>Bacteria</taxon>
        <taxon>Bacillati</taxon>
        <taxon>Bacillota</taxon>
        <taxon>Bacilli</taxon>
        <taxon>Bacillales</taxon>
        <taxon>Paenibacillaceae</taxon>
        <taxon>Paenibacillus</taxon>
    </lineage>
</organism>
<name>A0A6C0P1C5_9BACL</name>
<dbReference type="KEGG" id="prz:GZH47_13210"/>
<dbReference type="EMBL" id="CP048286">
    <property type="protein sequence ID" value="QHW31703.1"/>
    <property type="molecule type" value="Genomic_DNA"/>
</dbReference>
<dbReference type="RefSeq" id="WP_162640509.1">
    <property type="nucleotide sequence ID" value="NZ_CP048286.1"/>
</dbReference>
<sequence>MMHHLYIRHTVGGRLFLDSKKHDTPFAITPAEGREGWKISIEVPDEALAEAVCRHRDDLNIFFVPADAPDSKTWFFSTHGEVEYDGPGKPLVIWADGRIDYKV</sequence>
<gene>
    <name evidence="1" type="ORF">GZH47_13210</name>
</gene>
<accession>A0A6C0P1C5</accession>
<dbReference type="Proteomes" id="UP000479114">
    <property type="component" value="Chromosome"/>
</dbReference>